<dbReference type="AlphaFoldDB" id="A0A0A9B913"/>
<name>A0A0A9B913_ARUDO</name>
<reference evidence="1" key="2">
    <citation type="journal article" date="2015" name="Data Brief">
        <title>Shoot transcriptome of the giant reed, Arundo donax.</title>
        <authorList>
            <person name="Barrero R.A."/>
            <person name="Guerrero F.D."/>
            <person name="Moolhuijzen P."/>
            <person name="Goolsby J.A."/>
            <person name="Tidwell J."/>
            <person name="Bellgard S.E."/>
            <person name="Bellgard M.I."/>
        </authorList>
    </citation>
    <scope>NUCLEOTIDE SEQUENCE</scope>
    <source>
        <tissue evidence="1">Shoot tissue taken approximately 20 cm above the soil surface</tissue>
    </source>
</reference>
<reference evidence="1" key="1">
    <citation type="submission" date="2014-09" db="EMBL/GenBank/DDBJ databases">
        <authorList>
            <person name="Magalhaes I.L.F."/>
            <person name="Oliveira U."/>
            <person name="Santos F.R."/>
            <person name="Vidigal T.H.D.A."/>
            <person name="Brescovit A.D."/>
            <person name="Santos A.J."/>
        </authorList>
    </citation>
    <scope>NUCLEOTIDE SEQUENCE</scope>
    <source>
        <tissue evidence="1">Shoot tissue taken approximately 20 cm above the soil surface</tissue>
    </source>
</reference>
<accession>A0A0A9B913</accession>
<evidence type="ECO:0000313" key="1">
    <source>
        <dbReference type="EMBL" id="JAD58618.1"/>
    </source>
</evidence>
<sequence>MPCTSNLSTELTKCIFRNTRLTELTDFASSTSYKPQATISTQSLLNNN</sequence>
<organism evidence="1">
    <name type="scientific">Arundo donax</name>
    <name type="common">Giant reed</name>
    <name type="synonym">Donax arundinaceus</name>
    <dbReference type="NCBI Taxonomy" id="35708"/>
    <lineage>
        <taxon>Eukaryota</taxon>
        <taxon>Viridiplantae</taxon>
        <taxon>Streptophyta</taxon>
        <taxon>Embryophyta</taxon>
        <taxon>Tracheophyta</taxon>
        <taxon>Spermatophyta</taxon>
        <taxon>Magnoliopsida</taxon>
        <taxon>Liliopsida</taxon>
        <taxon>Poales</taxon>
        <taxon>Poaceae</taxon>
        <taxon>PACMAD clade</taxon>
        <taxon>Arundinoideae</taxon>
        <taxon>Arundineae</taxon>
        <taxon>Arundo</taxon>
    </lineage>
</organism>
<protein>
    <submittedName>
        <fullName evidence="1">Uncharacterized protein</fullName>
    </submittedName>
</protein>
<proteinExistence type="predicted"/>
<dbReference type="EMBL" id="GBRH01239277">
    <property type="protein sequence ID" value="JAD58618.1"/>
    <property type="molecule type" value="Transcribed_RNA"/>
</dbReference>